<name>A0AAU9NSR0_9ASTR</name>
<accession>A0AAU9NSR0</accession>
<dbReference type="EMBL" id="CAKMRJ010005412">
    <property type="protein sequence ID" value="CAH1440836.1"/>
    <property type="molecule type" value="Genomic_DNA"/>
</dbReference>
<evidence type="ECO:0000313" key="1">
    <source>
        <dbReference type="EMBL" id="CAH1440836.1"/>
    </source>
</evidence>
<organism evidence="1 2">
    <name type="scientific">Lactuca virosa</name>
    <dbReference type="NCBI Taxonomy" id="75947"/>
    <lineage>
        <taxon>Eukaryota</taxon>
        <taxon>Viridiplantae</taxon>
        <taxon>Streptophyta</taxon>
        <taxon>Embryophyta</taxon>
        <taxon>Tracheophyta</taxon>
        <taxon>Spermatophyta</taxon>
        <taxon>Magnoliopsida</taxon>
        <taxon>eudicotyledons</taxon>
        <taxon>Gunneridae</taxon>
        <taxon>Pentapetalae</taxon>
        <taxon>asterids</taxon>
        <taxon>campanulids</taxon>
        <taxon>Asterales</taxon>
        <taxon>Asteraceae</taxon>
        <taxon>Cichorioideae</taxon>
        <taxon>Cichorieae</taxon>
        <taxon>Lactucinae</taxon>
        <taxon>Lactuca</taxon>
    </lineage>
</organism>
<proteinExistence type="predicted"/>
<protein>
    <submittedName>
        <fullName evidence="1">Uncharacterized protein</fullName>
    </submittedName>
</protein>
<dbReference type="Proteomes" id="UP001157418">
    <property type="component" value="Unassembled WGS sequence"/>
</dbReference>
<comment type="caution">
    <text evidence="1">The sequence shown here is derived from an EMBL/GenBank/DDBJ whole genome shotgun (WGS) entry which is preliminary data.</text>
</comment>
<keyword evidence="2" id="KW-1185">Reference proteome</keyword>
<gene>
    <name evidence="1" type="ORF">LVIROSA_LOCUS26945</name>
</gene>
<sequence length="87" mass="10008">MEAGDHITITVTPQRRELDPYYELVKECGTAPDGKYKRKSIGSKLYPQRRKADIVGRACKEKELDFENQMANNTSSCQNLHRQAIYC</sequence>
<reference evidence="1 2" key="1">
    <citation type="submission" date="2022-01" db="EMBL/GenBank/DDBJ databases">
        <authorList>
            <person name="Xiong W."/>
            <person name="Schranz E."/>
        </authorList>
    </citation>
    <scope>NUCLEOTIDE SEQUENCE [LARGE SCALE GENOMIC DNA]</scope>
</reference>
<dbReference type="AlphaFoldDB" id="A0AAU9NSR0"/>
<evidence type="ECO:0000313" key="2">
    <source>
        <dbReference type="Proteomes" id="UP001157418"/>
    </source>
</evidence>